<comment type="caution">
    <text evidence="2">The sequence shown here is derived from an EMBL/GenBank/DDBJ whole genome shotgun (WGS) entry which is preliminary data.</text>
</comment>
<dbReference type="STRING" id="1461694.ATO9_22265"/>
<dbReference type="EMBL" id="AQQX01000023">
    <property type="protein sequence ID" value="KGM46745.1"/>
    <property type="molecule type" value="Genomic_DNA"/>
</dbReference>
<dbReference type="PROSITE" id="PS50846">
    <property type="entry name" value="HMA_2"/>
    <property type="match status" value="1"/>
</dbReference>
<dbReference type="Pfam" id="PF00403">
    <property type="entry name" value="HMA"/>
    <property type="match status" value="1"/>
</dbReference>
<evidence type="ECO:0000313" key="2">
    <source>
        <dbReference type="EMBL" id="KGM46745.1"/>
    </source>
</evidence>
<gene>
    <name evidence="2" type="ORF">ATO9_22265</name>
</gene>
<reference evidence="2 3" key="1">
    <citation type="journal article" date="2015" name="Antonie Van Leeuwenhoek">
        <title>Pseudooceanicola atlanticus gen. nov. sp. nov., isolated from surface seawater of the Atlantic Ocean and reclassification of Oceanicola batsensis, Oceanicola marinus, Oceanicola nitratireducens, Oceanicola nanhaiensis, Oceanicola antarcticus and Oceanicola flagellatus, as Pseudooceanicola batsensis comb. nov., Pseudooceanicola marinus comb. nov., Pseudooceanicola nitratireducens comb. nov., Pseudooceanicola nanhaiensis comb. nov., Pseudooceanicola antarcticus comb. nov., and Pseudooceanicola flagellatus comb. nov.</title>
        <authorList>
            <person name="Lai Q."/>
            <person name="Li G."/>
            <person name="Liu X."/>
            <person name="Du Y."/>
            <person name="Sun F."/>
            <person name="Shao Z."/>
        </authorList>
    </citation>
    <scope>NUCLEOTIDE SEQUENCE [LARGE SCALE GENOMIC DNA]</scope>
    <source>
        <strain evidence="2 3">22II-s11g</strain>
    </source>
</reference>
<accession>A0A0A0E981</accession>
<keyword evidence="3" id="KW-1185">Reference proteome</keyword>
<dbReference type="eggNOG" id="COG2608">
    <property type="taxonomic scope" value="Bacteria"/>
</dbReference>
<dbReference type="RefSeq" id="WP_007803412.1">
    <property type="nucleotide sequence ID" value="NZ_AQQX01000023.1"/>
</dbReference>
<protein>
    <submittedName>
        <fullName evidence="2">Heavy metal-binding protein</fullName>
    </submittedName>
</protein>
<dbReference type="OrthoDB" id="9801832at2"/>
<dbReference type="GO" id="GO:0046872">
    <property type="term" value="F:metal ion binding"/>
    <property type="evidence" value="ECO:0007669"/>
    <property type="project" value="InterPro"/>
</dbReference>
<dbReference type="SUPFAM" id="SSF55008">
    <property type="entry name" value="HMA, heavy metal-associated domain"/>
    <property type="match status" value="1"/>
</dbReference>
<evidence type="ECO:0000259" key="1">
    <source>
        <dbReference type="PROSITE" id="PS50846"/>
    </source>
</evidence>
<dbReference type="Proteomes" id="UP000030004">
    <property type="component" value="Unassembled WGS sequence"/>
</dbReference>
<sequence>MKFSVPDMSCGHCTAAIESAVKSADPNAGVECDLSARQVHVDSVLPADQVQAIIRDAGYNVEPAAA</sequence>
<dbReference type="InterPro" id="IPR036163">
    <property type="entry name" value="HMA_dom_sf"/>
</dbReference>
<dbReference type="InterPro" id="IPR006121">
    <property type="entry name" value="HMA_dom"/>
</dbReference>
<organism evidence="2 3">
    <name type="scientific">Pseudooceanicola atlanticus</name>
    <dbReference type="NCBI Taxonomy" id="1461694"/>
    <lineage>
        <taxon>Bacteria</taxon>
        <taxon>Pseudomonadati</taxon>
        <taxon>Pseudomonadota</taxon>
        <taxon>Alphaproteobacteria</taxon>
        <taxon>Rhodobacterales</taxon>
        <taxon>Paracoccaceae</taxon>
        <taxon>Pseudooceanicola</taxon>
    </lineage>
</organism>
<evidence type="ECO:0000313" key="3">
    <source>
        <dbReference type="Proteomes" id="UP000030004"/>
    </source>
</evidence>
<name>A0A0A0E981_9RHOB</name>
<dbReference type="AlphaFoldDB" id="A0A0A0E981"/>
<feature type="domain" description="HMA" evidence="1">
    <location>
        <begin position="1"/>
        <end position="62"/>
    </location>
</feature>
<dbReference type="GeneID" id="92506364"/>
<proteinExistence type="predicted"/>
<dbReference type="Gene3D" id="3.30.70.100">
    <property type="match status" value="1"/>
</dbReference>
<dbReference type="CDD" id="cd00371">
    <property type="entry name" value="HMA"/>
    <property type="match status" value="1"/>
</dbReference>